<gene>
    <name evidence="3" type="ORF">UFOVP220_41</name>
    <name evidence="1" type="ORF">UFOVP26_47</name>
    <name evidence="2" type="ORF">UFOVP44_50</name>
</gene>
<proteinExistence type="predicted"/>
<evidence type="ECO:0000313" key="2">
    <source>
        <dbReference type="EMBL" id="CAB4123763.1"/>
    </source>
</evidence>
<dbReference type="EMBL" id="LR796152">
    <property type="protein sequence ID" value="CAB4121930.1"/>
    <property type="molecule type" value="Genomic_DNA"/>
</dbReference>
<organism evidence="1">
    <name type="scientific">uncultured Caudovirales phage</name>
    <dbReference type="NCBI Taxonomy" id="2100421"/>
    <lineage>
        <taxon>Viruses</taxon>
        <taxon>Duplodnaviria</taxon>
        <taxon>Heunggongvirae</taxon>
        <taxon>Uroviricota</taxon>
        <taxon>Caudoviricetes</taxon>
        <taxon>Peduoviridae</taxon>
        <taxon>Maltschvirus</taxon>
        <taxon>Maltschvirus maltsch</taxon>
    </lineage>
</organism>
<name>A0A6J5KP72_9CAUD</name>
<dbReference type="EMBL" id="LR796176">
    <property type="protein sequence ID" value="CAB4123763.1"/>
    <property type="molecule type" value="Genomic_DNA"/>
</dbReference>
<accession>A0A6J5KP72</accession>
<evidence type="ECO:0000313" key="3">
    <source>
        <dbReference type="EMBL" id="CAB5219172.1"/>
    </source>
</evidence>
<sequence length="60" mass="6659">MTFAQLAHYLKGLSPEQMKMDVSIYDELTDECIGLTRIGFDDSDVLDDGCPVLVIGEGEY</sequence>
<reference evidence="1" key="1">
    <citation type="submission" date="2020-04" db="EMBL/GenBank/DDBJ databases">
        <authorList>
            <person name="Chiriac C."/>
            <person name="Salcher M."/>
            <person name="Ghai R."/>
            <person name="Kavagutti S V."/>
        </authorList>
    </citation>
    <scope>NUCLEOTIDE SEQUENCE</scope>
</reference>
<dbReference type="EMBL" id="LR798268">
    <property type="protein sequence ID" value="CAB5219172.1"/>
    <property type="molecule type" value="Genomic_DNA"/>
</dbReference>
<evidence type="ECO:0000313" key="1">
    <source>
        <dbReference type="EMBL" id="CAB4121930.1"/>
    </source>
</evidence>
<protein>
    <submittedName>
        <fullName evidence="1">Uncharacterized protein</fullName>
    </submittedName>
</protein>